<evidence type="ECO:0000313" key="2">
    <source>
        <dbReference type="Proteomes" id="UP000308600"/>
    </source>
</evidence>
<proteinExistence type="predicted"/>
<protein>
    <submittedName>
        <fullName evidence="1">Uncharacterized protein</fullName>
    </submittedName>
</protein>
<evidence type="ECO:0000313" key="1">
    <source>
        <dbReference type="EMBL" id="TFK69529.1"/>
    </source>
</evidence>
<dbReference type="EMBL" id="ML208329">
    <property type="protein sequence ID" value="TFK69529.1"/>
    <property type="molecule type" value="Genomic_DNA"/>
</dbReference>
<reference evidence="1 2" key="1">
    <citation type="journal article" date="2019" name="Nat. Ecol. Evol.">
        <title>Megaphylogeny resolves global patterns of mushroom evolution.</title>
        <authorList>
            <person name="Varga T."/>
            <person name="Krizsan K."/>
            <person name="Foldi C."/>
            <person name="Dima B."/>
            <person name="Sanchez-Garcia M."/>
            <person name="Sanchez-Ramirez S."/>
            <person name="Szollosi G.J."/>
            <person name="Szarkandi J.G."/>
            <person name="Papp V."/>
            <person name="Albert L."/>
            <person name="Andreopoulos W."/>
            <person name="Angelini C."/>
            <person name="Antonin V."/>
            <person name="Barry K.W."/>
            <person name="Bougher N.L."/>
            <person name="Buchanan P."/>
            <person name="Buyck B."/>
            <person name="Bense V."/>
            <person name="Catcheside P."/>
            <person name="Chovatia M."/>
            <person name="Cooper J."/>
            <person name="Damon W."/>
            <person name="Desjardin D."/>
            <person name="Finy P."/>
            <person name="Geml J."/>
            <person name="Haridas S."/>
            <person name="Hughes K."/>
            <person name="Justo A."/>
            <person name="Karasinski D."/>
            <person name="Kautmanova I."/>
            <person name="Kiss B."/>
            <person name="Kocsube S."/>
            <person name="Kotiranta H."/>
            <person name="LaButti K.M."/>
            <person name="Lechner B.E."/>
            <person name="Liimatainen K."/>
            <person name="Lipzen A."/>
            <person name="Lukacs Z."/>
            <person name="Mihaltcheva S."/>
            <person name="Morgado L.N."/>
            <person name="Niskanen T."/>
            <person name="Noordeloos M.E."/>
            <person name="Ohm R.A."/>
            <person name="Ortiz-Santana B."/>
            <person name="Ovrebo C."/>
            <person name="Racz N."/>
            <person name="Riley R."/>
            <person name="Savchenko A."/>
            <person name="Shiryaev A."/>
            <person name="Soop K."/>
            <person name="Spirin V."/>
            <person name="Szebenyi C."/>
            <person name="Tomsovsky M."/>
            <person name="Tulloss R.E."/>
            <person name="Uehling J."/>
            <person name="Grigoriev I.V."/>
            <person name="Vagvolgyi C."/>
            <person name="Papp T."/>
            <person name="Martin F.M."/>
            <person name="Miettinen O."/>
            <person name="Hibbett D.S."/>
            <person name="Nagy L.G."/>
        </authorList>
    </citation>
    <scope>NUCLEOTIDE SEQUENCE [LARGE SCALE GENOMIC DNA]</scope>
    <source>
        <strain evidence="1 2">NL-1719</strain>
    </source>
</reference>
<organism evidence="1 2">
    <name type="scientific">Pluteus cervinus</name>
    <dbReference type="NCBI Taxonomy" id="181527"/>
    <lineage>
        <taxon>Eukaryota</taxon>
        <taxon>Fungi</taxon>
        <taxon>Dikarya</taxon>
        <taxon>Basidiomycota</taxon>
        <taxon>Agaricomycotina</taxon>
        <taxon>Agaricomycetes</taxon>
        <taxon>Agaricomycetidae</taxon>
        <taxon>Agaricales</taxon>
        <taxon>Pluteineae</taxon>
        <taxon>Pluteaceae</taxon>
        <taxon>Pluteus</taxon>
    </lineage>
</organism>
<gene>
    <name evidence="1" type="ORF">BDN72DRAFT_897202</name>
</gene>
<dbReference type="Proteomes" id="UP000308600">
    <property type="component" value="Unassembled WGS sequence"/>
</dbReference>
<accession>A0ACD3AW81</accession>
<keyword evidence="2" id="KW-1185">Reference proteome</keyword>
<sequence length="138" mass="15199">MLCDLLLSVLLLFFVAITSSAAPTTLAKTQIVCNPHITSPKKYAKWAMGSTHNVTWDIINIPPEKISSRGVLLLGHGSRSNENLNISHPLATDFPINHGWVSVTVPHGIEPRSDYMIVLFGDSGNVSPPFHVVHEMRY</sequence>
<name>A0ACD3AW81_9AGAR</name>